<protein>
    <recommendedName>
        <fullName evidence="5">DNA (cytosine-5-)-methyltransferase</fullName>
    </recommendedName>
</protein>
<dbReference type="Pfam" id="PF00145">
    <property type="entry name" value="DNA_methylase"/>
    <property type="match status" value="1"/>
</dbReference>
<evidence type="ECO:0000313" key="4">
    <source>
        <dbReference type="EMBL" id="KKK93932.1"/>
    </source>
</evidence>
<evidence type="ECO:0008006" key="5">
    <source>
        <dbReference type="Google" id="ProtNLM"/>
    </source>
</evidence>
<feature type="region of interest" description="Disordered" evidence="3">
    <location>
        <begin position="246"/>
        <end position="269"/>
    </location>
</feature>
<dbReference type="InterPro" id="IPR029063">
    <property type="entry name" value="SAM-dependent_MTases_sf"/>
</dbReference>
<dbReference type="Gene3D" id="3.90.120.10">
    <property type="entry name" value="DNA Methylase, subunit A, domain 2"/>
    <property type="match status" value="1"/>
</dbReference>
<dbReference type="AlphaFoldDB" id="A0A0F8ZJG6"/>
<name>A0A0F8ZJG6_9ZZZZ</name>
<dbReference type="GO" id="GO:0032259">
    <property type="term" value="P:methylation"/>
    <property type="evidence" value="ECO:0007669"/>
    <property type="project" value="UniProtKB-KW"/>
</dbReference>
<dbReference type="EMBL" id="LAZR01047561">
    <property type="protein sequence ID" value="KKK93932.1"/>
    <property type="molecule type" value="Genomic_DNA"/>
</dbReference>
<reference evidence="4" key="1">
    <citation type="journal article" date="2015" name="Nature">
        <title>Complex archaea that bridge the gap between prokaryotes and eukaryotes.</title>
        <authorList>
            <person name="Spang A."/>
            <person name="Saw J.H."/>
            <person name="Jorgensen S.L."/>
            <person name="Zaremba-Niedzwiedzka K."/>
            <person name="Martijn J."/>
            <person name="Lind A.E."/>
            <person name="van Eijk R."/>
            <person name="Schleper C."/>
            <person name="Guy L."/>
            <person name="Ettema T.J."/>
        </authorList>
    </citation>
    <scope>NUCLEOTIDE SEQUENCE</scope>
</reference>
<dbReference type="Gene3D" id="3.40.50.150">
    <property type="entry name" value="Vaccinia Virus protein VP39"/>
    <property type="match status" value="1"/>
</dbReference>
<proteinExistence type="predicted"/>
<evidence type="ECO:0000256" key="2">
    <source>
        <dbReference type="ARBA" id="ARBA00022679"/>
    </source>
</evidence>
<feature type="non-terminal residue" evidence="4">
    <location>
        <position position="1"/>
    </location>
</feature>
<evidence type="ECO:0000256" key="1">
    <source>
        <dbReference type="ARBA" id="ARBA00022603"/>
    </source>
</evidence>
<sequence>PCAAFSVQGSTRKGASGLASHYFKETEEVLGYALALGCRALLIESVVPTMEGAFKVHNDYAARHGYRVLRILQNAATFEIAQWRSRFWIVFLRASAKFPRRVPIGHTPRFRSVGQVMNETVDLAPDPAMARDLEKQLEIFARVGFTSREIEEILDGTRSYGHVQNIVKRYRSLDDELKTIAKKYCWQGSFMSYTLCVLDPAAFVNTLLHASWWYCQGRLLTPGEYRALMGFPRDYLMPGKPSQSFASTSRAASVRRSPPGCSLGARPLR</sequence>
<organism evidence="4">
    <name type="scientific">marine sediment metagenome</name>
    <dbReference type="NCBI Taxonomy" id="412755"/>
    <lineage>
        <taxon>unclassified sequences</taxon>
        <taxon>metagenomes</taxon>
        <taxon>ecological metagenomes</taxon>
    </lineage>
</organism>
<accession>A0A0F8ZJG6</accession>
<gene>
    <name evidence="4" type="ORF">LCGC14_2687950</name>
</gene>
<evidence type="ECO:0000256" key="3">
    <source>
        <dbReference type="SAM" id="MobiDB-lite"/>
    </source>
</evidence>
<dbReference type="GO" id="GO:0008168">
    <property type="term" value="F:methyltransferase activity"/>
    <property type="evidence" value="ECO:0007669"/>
    <property type="project" value="UniProtKB-KW"/>
</dbReference>
<comment type="caution">
    <text evidence="4">The sequence shown here is derived from an EMBL/GenBank/DDBJ whole genome shotgun (WGS) entry which is preliminary data.</text>
</comment>
<feature type="compositionally biased region" description="Low complexity" evidence="3">
    <location>
        <begin position="246"/>
        <end position="257"/>
    </location>
</feature>
<dbReference type="SUPFAM" id="SSF53335">
    <property type="entry name" value="S-adenosyl-L-methionine-dependent methyltransferases"/>
    <property type="match status" value="1"/>
</dbReference>
<dbReference type="InterPro" id="IPR001525">
    <property type="entry name" value="C5_MeTfrase"/>
</dbReference>
<keyword evidence="1" id="KW-0489">Methyltransferase</keyword>
<keyword evidence="2" id="KW-0808">Transferase</keyword>